<organism evidence="5 6">
    <name type="scientific">Trichocladium antarcticum</name>
    <dbReference type="NCBI Taxonomy" id="1450529"/>
    <lineage>
        <taxon>Eukaryota</taxon>
        <taxon>Fungi</taxon>
        <taxon>Dikarya</taxon>
        <taxon>Ascomycota</taxon>
        <taxon>Pezizomycotina</taxon>
        <taxon>Sordariomycetes</taxon>
        <taxon>Sordariomycetidae</taxon>
        <taxon>Sordariales</taxon>
        <taxon>Chaetomiaceae</taxon>
        <taxon>Trichocladium</taxon>
    </lineage>
</organism>
<gene>
    <name evidence="5" type="ORF">BT67DRAFT_381521</name>
</gene>
<accession>A0AAN6UIV7</accession>
<dbReference type="AlphaFoldDB" id="A0AAN6UIV7"/>
<comment type="catalytic activity">
    <reaction evidence="2">
        <text>a diacylglycerol + H2O = a monoacylglycerol + a fatty acid + H(+)</text>
        <dbReference type="Rhea" id="RHEA:32731"/>
        <dbReference type="ChEBI" id="CHEBI:15377"/>
        <dbReference type="ChEBI" id="CHEBI:15378"/>
        <dbReference type="ChEBI" id="CHEBI:17408"/>
        <dbReference type="ChEBI" id="CHEBI:18035"/>
        <dbReference type="ChEBI" id="CHEBI:28868"/>
    </reaction>
</comment>
<comment type="catalytic activity">
    <reaction evidence="3">
        <text>a monoacylglycerol + H2O = glycerol + a fatty acid + H(+)</text>
        <dbReference type="Rhea" id="RHEA:15245"/>
        <dbReference type="ChEBI" id="CHEBI:15377"/>
        <dbReference type="ChEBI" id="CHEBI:15378"/>
        <dbReference type="ChEBI" id="CHEBI:17408"/>
        <dbReference type="ChEBI" id="CHEBI:17754"/>
        <dbReference type="ChEBI" id="CHEBI:28868"/>
    </reaction>
</comment>
<proteinExistence type="inferred from homology"/>
<evidence type="ECO:0000256" key="2">
    <source>
        <dbReference type="ARBA" id="ARBA00047591"/>
    </source>
</evidence>
<dbReference type="Gene3D" id="3.40.50.1820">
    <property type="entry name" value="alpha/beta hydrolase"/>
    <property type="match status" value="1"/>
</dbReference>
<dbReference type="GO" id="GO:0006629">
    <property type="term" value="P:lipid metabolic process"/>
    <property type="evidence" value="ECO:0007669"/>
    <property type="project" value="InterPro"/>
</dbReference>
<protein>
    <recommendedName>
        <fullName evidence="4">Fungal lipase-type domain-containing protein</fullName>
    </recommendedName>
</protein>
<feature type="domain" description="Fungal lipase-type" evidence="4">
    <location>
        <begin position="106"/>
        <end position="150"/>
    </location>
</feature>
<name>A0AAN6UIV7_9PEZI</name>
<evidence type="ECO:0000313" key="5">
    <source>
        <dbReference type="EMBL" id="KAK4133842.1"/>
    </source>
</evidence>
<dbReference type="InterPro" id="IPR002921">
    <property type="entry name" value="Fungal_lipase-type"/>
</dbReference>
<dbReference type="PANTHER" id="PTHR45856:SF11">
    <property type="entry name" value="FUNGAL LIPASE-LIKE DOMAIN-CONTAINING PROTEIN"/>
    <property type="match status" value="1"/>
</dbReference>
<reference evidence="5" key="2">
    <citation type="submission" date="2023-05" db="EMBL/GenBank/DDBJ databases">
        <authorList>
            <consortium name="Lawrence Berkeley National Laboratory"/>
            <person name="Steindorff A."/>
            <person name="Hensen N."/>
            <person name="Bonometti L."/>
            <person name="Westerberg I."/>
            <person name="Brannstrom I.O."/>
            <person name="Guillou S."/>
            <person name="Cros-Aarteil S."/>
            <person name="Calhoun S."/>
            <person name="Haridas S."/>
            <person name="Kuo A."/>
            <person name="Mondo S."/>
            <person name="Pangilinan J."/>
            <person name="Riley R."/>
            <person name="Labutti K."/>
            <person name="Andreopoulos B."/>
            <person name="Lipzen A."/>
            <person name="Chen C."/>
            <person name="Yanf M."/>
            <person name="Daum C."/>
            <person name="Ng V."/>
            <person name="Clum A."/>
            <person name="Ohm R."/>
            <person name="Martin F."/>
            <person name="Silar P."/>
            <person name="Natvig D."/>
            <person name="Lalanne C."/>
            <person name="Gautier V."/>
            <person name="Ament-Velasquez S.L."/>
            <person name="Kruys A."/>
            <person name="Hutchinson M.I."/>
            <person name="Powell A.J."/>
            <person name="Barry K."/>
            <person name="Miller A.N."/>
            <person name="Grigoriev I.V."/>
            <person name="Debuchy R."/>
            <person name="Gladieux P."/>
            <person name="Thoren M.H."/>
            <person name="Johannesson H."/>
        </authorList>
    </citation>
    <scope>NUCLEOTIDE SEQUENCE</scope>
    <source>
        <strain evidence="5">CBS 123565</strain>
    </source>
</reference>
<evidence type="ECO:0000259" key="4">
    <source>
        <dbReference type="Pfam" id="PF01764"/>
    </source>
</evidence>
<dbReference type="PANTHER" id="PTHR45856">
    <property type="entry name" value="ALPHA/BETA-HYDROLASES SUPERFAMILY PROTEIN"/>
    <property type="match status" value="1"/>
</dbReference>
<dbReference type="InterPro" id="IPR051218">
    <property type="entry name" value="Sec_MonoDiacylglyc_Lipase"/>
</dbReference>
<comment type="similarity">
    <text evidence="1">Belongs to the AB hydrolase superfamily. Lipase family. Class 3 subfamily.</text>
</comment>
<dbReference type="Proteomes" id="UP001304895">
    <property type="component" value="Unassembled WGS sequence"/>
</dbReference>
<evidence type="ECO:0000313" key="6">
    <source>
        <dbReference type="Proteomes" id="UP001304895"/>
    </source>
</evidence>
<sequence>MANILGQIQHLVRYANWAYLNDDGTEFRAAAADLHGDASYRKLEIETPFFKHHLQAFTPNTHVHLGIRNRDTLVLAFRGTDFPFTVENFVNPMQWWGFWGNTQWPDANVTCVTLGSPRVGNEALVDEFVAHNIVCYRLVVDNDPIPTVPDRFSQAVPGKLPASQPGSSAADSKYQHVGTPVLLHLHQGRDASSDGSSVEIGMERADIDDEEDAAAALPWQINLPYQLGGFVPYWALRGAKMVPRIVKCHDPAEYSRIVQRVLERAAGEMNHTDPLRGRRANAGCSNHRKFEFVKPGIDPCRYGANPKEGQGSRVLHH</sequence>
<dbReference type="SUPFAM" id="SSF53474">
    <property type="entry name" value="alpha/beta-Hydrolases"/>
    <property type="match status" value="1"/>
</dbReference>
<dbReference type="Pfam" id="PF01764">
    <property type="entry name" value="Lipase_3"/>
    <property type="match status" value="1"/>
</dbReference>
<keyword evidence="6" id="KW-1185">Reference proteome</keyword>
<reference evidence="5" key="1">
    <citation type="journal article" date="2023" name="Mol. Phylogenet. Evol.">
        <title>Genome-scale phylogeny and comparative genomics of the fungal order Sordariales.</title>
        <authorList>
            <person name="Hensen N."/>
            <person name="Bonometti L."/>
            <person name="Westerberg I."/>
            <person name="Brannstrom I.O."/>
            <person name="Guillou S."/>
            <person name="Cros-Aarteil S."/>
            <person name="Calhoun S."/>
            <person name="Haridas S."/>
            <person name="Kuo A."/>
            <person name="Mondo S."/>
            <person name="Pangilinan J."/>
            <person name="Riley R."/>
            <person name="LaButti K."/>
            <person name="Andreopoulos B."/>
            <person name="Lipzen A."/>
            <person name="Chen C."/>
            <person name="Yan M."/>
            <person name="Daum C."/>
            <person name="Ng V."/>
            <person name="Clum A."/>
            <person name="Steindorff A."/>
            <person name="Ohm R.A."/>
            <person name="Martin F."/>
            <person name="Silar P."/>
            <person name="Natvig D.O."/>
            <person name="Lalanne C."/>
            <person name="Gautier V."/>
            <person name="Ament-Velasquez S.L."/>
            <person name="Kruys A."/>
            <person name="Hutchinson M.I."/>
            <person name="Powell A.J."/>
            <person name="Barry K."/>
            <person name="Miller A.N."/>
            <person name="Grigoriev I.V."/>
            <person name="Debuchy R."/>
            <person name="Gladieux P."/>
            <person name="Hiltunen Thoren M."/>
            <person name="Johannesson H."/>
        </authorList>
    </citation>
    <scope>NUCLEOTIDE SEQUENCE</scope>
    <source>
        <strain evidence="5">CBS 123565</strain>
    </source>
</reference>
<dbReference type="InterPro" id="IPR029058">
    <property type="entry name" value="AB_hydrolase_fold"/>
</dbReference>
<evidence type="ECO:0000256" key="1">
    <source>
        <dbReference type="ARBA" id="ARBA00043996"/>
    </source>
</evidence>
<dbReference type="EMBL" id="MU853410">
    <property type="protein sequence ID" value="KAK4133842.1"/>
    <property type="molecule type" value="Genomic_DNA"/>
</dbReference>
<comment type="caution">
    <text evidence="5">The sequence shown here is derived from an EMBL/GenBank/DDBJ whole genome shotgun (WGS) entry which is preliminary data.</text>
</comment>
<evidence type="ECO:0000256" key="3">
    <source>
        <dbReference type="ARBA" id="ARBA00048461"/>
    </source>
</evidence>